<dbReference type="AlphaFoldDB" id="A0A317WZP2"/>
<keyword evidence="3" id="KW-1185">Reference proteome</keyword>
<evidence type="ECO:0000256" key="1">
    <source>
        <dbReference type="SAM" id="SignalP"/>
    </source>
</evidence>
<keyword evidence="1" id="KW-0732">Signal</keyword>
<dbReference type="STRING" id="1450535.A0A317WZP2"/>
<dbReference type="RefSeq" id="XP_025469582.1">
    <property type="nucleotide sequence ID" value="XM_025607919.1"/>
</dbReference>
<evidence type="ECO:0000313" key="3">
    <source>
        <dbReference type="Proteomes" id="UP000246702"/>
    </source>
</evidence>
<protein>
    <submittedName>
        <fullName evidence="2">Uncharacterized protein</fullName>
    </submittedName>
</protein>
<organism evidence="2 3">
    <name type="scientific">Aspergillus sclerotioniger CBS 115572</name>
    <dbReference type="NCBI Taxonomy" id="1450535"/>
    <lineage>
        <taxon>Eukaryota</taxon>
        <taxon>Fungi</taxon>
        <taxon>Dikarya</taxon>
        <taxon>Ascomycota</taxon>
        <taxon>Pezizomycotina</taxon>
        <taxon>Eurotiomycetes</taxon>
        <taxon>Eurotiomycetidae</taxon>
        <taxon>Eurotiales</taxon>
        <taxon>Aspergillaceae</taxon>
        <taxon>Aspergillus</taxon>
        <taxon>Aspergillus subgen. Circumdati</taxon>
    </lineage>
</organism>
<comment type="caution">
    <text evidence="2">The sequence shown here is derived from an EMBL/GenBank/DDBJ whole genome shotgun (WGS) entry which is preliminary data.</text>
</comment>
<evidence type="ECO:0000313" key="2">
    <source>
        <dbReference type="EMBL" id="PWY91854.1"/>
    </source>
</evidence>
<dbReference type="EMBL" id="MSFK01000008">
    <property type="protein sequence ID" value="PWY91854.1"/>
    <property type="molecule type" value="Genomic_DNA"/>
</dbReference>
<dbReference type="GeneID" id="37110062"/>
<name>A0A317WZP2_9EURO</name>
<sequence length="101" mass="11507">GIDYMCLTTVSCLSMAFFTLLSELGDLGHKSAFTELCVVACTCFCRWPLIKGLIRMLQLSACKNHVSLLPETHALFVNFEVTIWEKHDDKCFKSIYLNFCM</sequence>
<accession>A0A317WZP2</accession>
<gene>
    <name evidence="2" type="ORF">BO94DRAFT_461268</name>
</gene>
<proteinExistence type="predicted"/>
<feature type="chain" id="PRO_5016418046" evidence="1">
    <location>
        <begin position="22"/>
        <end position="101"/>
    </location>
</feature>
<reference evidence="2 3" key="1">
    <citation type="submission" date="2016-12" db="EMBL/GenBank/DDBJ databases">
        <title>The genomes of Aspergillus section Nigri reveals drivers in fungal speciation.</title>
        <authorList>
            <consortium name="DOE Joint Genome Institute"/>
            <person name="Vesth T.C."/>
            <person name="Nybo J."/>
            <person name="Theobald S."/>
            <person name="Brandl J."/>
            <person name="Frisvad J.C."/>
            <person name="Nielsen K.F."/>
            <person name="Lyhne E.K."/>
            <person name="Kogle M.E."/>
            <person name="Kuo A."/>
            <person name="Riley R."/>
            <person name="Clum A."/>
            <person name="Nolan M."/>
            <person name="Lipzen A."/>
            <person name="Salamov A."/>
            <person name="Henrissat B."/>
            <person name="Wiebenga A."/>
            <person name="De Vries R.P."/>
            <person name="Grigoriev I.V."/>
            <person name="Mortensen U.H."/>
            <person name="Andersen M.R."/>
            <person name="Baker S.E."/>
        </authorList>
    </citation>
    <scope>NUCLEOTIDE SEQUENCE [LARGE SCALE GENOMIC DNA]</scope>
    <source>
        <strain evidence="2 3">CBS 115572</strain>
    </source>
</reference>
<dbReference type="Proteomes" id="UP000246702">
    <property type="component" value="Unassembled WGS sequence"/>
</dbReference>
<dbReference type="OrthoDB" id="2593732at2759"/>
<feature type="non-terminal residue" evidence="2">
    <location>
        <position position="1"/>
    </location>
</feature>
<feature type="signal peptide" evidence="1">
    <location>
        <begin position="1"/>
        <end position="21"/>
    </location>
</feature>